<dbReference type="Pfam" id="PF00392">
    <property type="entry name" value="GntR"/>
    <property type="match status" value="1"/>
</dbReference>
<organism evidence="5 6">
    <name type="scientific">Mycobacterium simiae</name>
    <name type="common">Mycobacterium habana</name>
    <dbReference type="NCBI Taxonomy" id="1784"/>
    <lineage>
        <taxon>Bacteria</taxon>
        <taxon>Bacillati</taxon>
        <taxon>Actinomycetota</taxon>
        <taxon>Actinomycetes</taxon>
        <taxon>Mycobacteriales</taxon>
        <taxon>Mycobacteriaceae</taxon>
        <taxon>Mycobacterium</taxon>
        <taxon>Mycobacterium simiae complex</taxon>
    </lineage>
</organism>
<dbReference type="SMART" id="SM00345">
    <property type="entry name" value="HTH_GNTR"/>
    <property type="match status" value="1"/>
</dbReference>
<dbReference type="SMART" id="SM00895">
    <property type="entry name" value="FCD"/>
    <property type="match status" value="1"/>
</dbReference>
<evidence type="ECO:0000313" key="5">
    <source>
        <dbReference type="EMBL" id="ORJ56964.1"/>
    </source>
</evidence>
<dbReference type="InterPro" id="IPR008920">
    <property type="entry name" value="TF_FadR/GntR_C"/>
</dbReference>
<dbReference type="SUPFAM" id="SSF46785">
    <property type="entry name" value="Winged helix' DNA-binding domain"/>
    <property type="match status" value="1"/>
</dbReference>
<evidence type="ECO:0000259" key="4">
    <source>
        <dbReference type="PROSITE" id="PS50949"/>
    </source>
</evidence>
<keyword evidence="3" id="KW-0804">Transcription</keyword>
<dbReference type="RefSeq" id="WP_084952816.1">
    <property type="nucleotide sequence ID" value="NZ_MZZM01000027.1"/>
</dbReference>
<sequence>MATTFASGGGINIVPITRGTTVRDVVRDALRDLIISGGLLPDVPLRQDELATRLNVSRTPLREALHALASEGLVTIDPRRGAMVSKPTVQQLLDLYEIREQLEVLAGRLAVAAAGTDHVDDITTLNRQMAEVTDPVAWAQLNQQFHVRLYDPCPNKELLNMISSLAERSKFYVRILVSSRPPADSALRGHQEMLDALRARDGDAMEIAVRRHLRSTVKQVSPVLPERSSEFRK</sequence>
<accession>A0A1X0XVQ2</accession>
<keyword evidence="2" id="KW-0238">DNA-binding</keyword>
<dbReference type="PROSITE" id="PS50949">
    <property type="entry name" value="HTH_GNTR"/>
    <property type="match status" value="1"/>
</dbReference>
<proteinExistence type="predicted"/>
<dbReference type="Pfam" id="PF07729">
    <property type="entry name" value="FCD"/>
    <property type="match status" value="1"/>
</dbReference>
<dbReference type="PANTHER" id="PTHR43537">
    <property type="entry name" value="TRANSCRIPTIONAL REGULATOR, GNTR FAMILY"/>
    <property type="match status" value="1"/>
</dbReference>
<comment type="caution">
    <text evidence="5">The sequence shown here is derived from an EMBL/GenBank/DDBJ whole genome shotgun (WGS) entry which is preliminary data.</text>
</comment>
<dbReference type="InterPro" id="IPR011711">
    <property type="entry name" value="GntR_C"/>
</dbReference>
<dbReference type="InterPro" id="IPR036388">
    <property type="entry name" value="WH-like_DNA-bd_sf"/>
</dbReference>
<evidence type="ECO:0000313" key="6">
    <source>
        <dbReference type="Proteomes" id="UP000193040"/>
    </source>
</evidence>
<evidence type="ECO:0000256" key="2">
    <source>
        <dbReference type="ARBA" id="ARBA00023125"/>
    </source>
</evidence>
<dbReference type="Proteomes" id="UP000193040">
    <property type="component" value="Unassembled WGS sequence"/>
</dbReference>
<protein>
    <recommendedName>
        <fullName evidence="4">HTH gntR-type domain-containing protein</fullName>
    </recommendedName>
</protein>
<dbReference type="AlphaFoldDB" id="A0A1X0XVQ2"/>
<dbReference type="PRINTS" id="PR00035">
    <property type="entry name" value="HTHGNTR"/>
</dbReference>
<dbReference type="Gene3D" id="1.20.120.530">
    <property type="entry name" value="GntR ligand-binding domain-like"/>
    <property type="match status" value="1"/>
</dbReference>
<dbReference type="GO" id="GO:0003700">
    <property type="term" value="F:DNA-binding transcription factor activity"/>
    <property type="evidence" value="ECO:0007669"/>
    <property type="project" value="InterPro"/>
</dbReference>
<reference evidence="5 6" key="1">
    <citation type="submission" date="2017-03" db="EMBL/GenBank/DDBJ databases">
        <title>Genomic insights into Mycobacterium simiae human colonization.</title>
        <authorList>
            <person name="Steffani J.L."/>
            <person name="Brunck M.E."/>
            <person name="Cruz E."/>
            <person name="Montiel R."/>
            <person name="Barona F."/>
        </authorList>
    </citation>
    <scope>NUCLEOTIDE SEQUENCE [LARGE SCALE GENOMIC DNA]</scope>
    <source>
        <strain evidence="5 6">MsiGto</strain>
    </source>
</reference>
<gene>
    <name evidence="5" type="ORF">B5M45_23195</name>
</gene>
<name>A0A1X0XVQ2_MYCSI</name>
<keyword evidence="6" id="KW-1185">Reference proteome</keyword>
<dbReference type="PANTHER" id="PTHR43537:SF49">
    <property type="entry name" value="TRANSCRIPTIONAL REGULATORY PROTEIN"/>
    <property type="match status" value="1"/>
</dbReference>
<dbReference type="EMBL" id="MZZM01000027">
    <property type="protein sequence ID" value="ORJ56964.1"/>
    <property type="molecule type" value="Genomic_DNA"/>
</dbReference>
<evidence type="ECO:0000256" key="1">
    <source>
        <dbReference type="ARBA" id="ARBA00023015"/>
    </source>
</evidence>
<dbReference type="SUPFAM" id="SSF48008">
    <property type="entry name" value="GntR ligand-binding domain-like"/>
    <property type="match status" value="1"/>
</dbReference>
<dbReference type="GO" id="GO:0003677">
    <property type="term" value="F:DNA binding"/>
    <property type="evidence" value="ECO:0007669"/>
    <property type="project" value="UniProtKB-KW"/>
</dbReference>
<dbReference type="InterPro" id="IPR036390">
    <property type="entry name" value="WH_DNA-bd_sf"/>
</dbReference>
<dbReference type="CDD" id="cd07377">
    <property type="entry name" value="WHTH_GntR"/>
    <property type="match status" value="1"/>
</dbReference>
<feature type="domain" description="HTH gntR-type" evidence="4">
    <location>
        <begin position="20"/>
        <end position="87"/>
    </location>
</feature>
<dbReference type="InterPro" id="IPR000524">
    <property type="entry name" value="Tscrpt_reg_HTH_GntR"/>
</dbReference>
<evidence type="ECO:0000256" key="3">
    <source>
        <dbReference type="ARBA" id="ARBA00023163"/>
    </source>
</evidence>
<dbReference type="Gene3D" id="1.10.10.10">
    <property type="entry name" value="Winged helix-like DNA-binding domain superfamily/Winged helix DNA-binding domain"/>
    <property type="match status" value="1"/>
</dbReference>
<keyword evidence="1" id="KW-0805">Transcription regulation</keyword>